<name>A0A0D6EKC3_SPOSA</name>
<dbReference type="PANTHER" id="PTHR46430:SF2">
    <property type="entry name" value="CHITIN SYNTHASE REGULATORY FACTOR 4"/>
    <property type="match status" value="1"/>
</dbReference>
<organism evidence="3 4">
    <name type="scientific">Sporidiobolus salmonicolor</name>
    <name type="common">Yeast-like fungus</name>
    <name type="synonym">Sporobolomyces salmonicolor</name>
    <dbReference type="NCBI Taxonomy" id="5005"/>
    <lineage>
        <taxon>Eukaryota</taxon>
        <taxon>Fungi</taxon>
        <taxon>Dikarya</taxon>
        <taxon>Basidiomycota</taxon>
        <taxon>Pucciniomycotina</taxon>
        <taxon>Microbotryomycetes</taxon>
        <taxon>Sporidiobolales</taxon>
        <taxon>Sporidiobolaceae</taxon>
        <taxon>Sporobolomyces</taxon>
    </lineage>
</organism>
<dbReference type="SUPFAM" id="SSF81901">
    <property type="entry name" value="HCP-like"/>
    <property type="match status" value="1"/>
</dbReference>
<evidence type="ECO:0000256" key="2">
    <source>
        <dbReference type="SAM" id="MobiDB-lite"/>
    </source>
</evidence>
<dbReference type="OrthoDB" id="272077at2759"/>
<feature type="region of interest" description="Disordered" evidence="2">
    <location>
        <begin position="477"/>
        <end position="498"/>
    </location>
</feature>
<sequence length="518" mass="56117">MWHVQAAAGESSRISDPTLVRWTDEALNHILTSASSSQPVPLALYLRGDLSSSGSFPSYRAKDAKSSFRDFEAAANSGYVKAWFRIGRAYEDFGDIRRAVGAYEKGVEKGDCGSTYRLAMAYLLGQIGVQADVPKALALLKRAADTADLDTPQPPYILGMLLSGEFDSPSVQLNKSLIPYDLDEAKWRIERAAYLSFGPAQYKMGFSYEYATLGCLFDPLLSVQYYALASQNGEVEADMALSKWYLCGSEGNFDKNEALAVTFAEKAAARSLPSAEFALGYFREVGINGAIDLDQAKRWYQRAAGHGNDDAKKRLDALAQSKPELLNRTDHEAHVDTKLVRKRTQAKIRSDEQRERLAVSKLAASVAGPTLSTQPTAAPPPVAPQPVRQGTASTTSSGSSGGGYASSTLRRNNTMRQVEAAARMGPSVPVGANGRATPSMQPLQHGRFASSPQRQQSYQLSDAPLLAHLPVTQRPQVGRPPVQEIPVAPSQPDRAKPTTFAEMGITTTKAKKDDCTIC</sequence>
<dbReference type="Pfam" id="PF08238">
    <property type="entry name" value="Sel1"/>
    <property type="match status" value="4"/>
</dbReference>
<dbReference type="Gene3D" id="1.25.40.10">
    <property type="entry name" value="Tetratricopeptide repeat domain"/>
    <property type="match status" value="1"/>
</dbReference>
<reference evidence="4" key="1">
    <citation type="submission" date="2015-02" db="EMBL/GenBank/DDBJ databases">
        <authorList>
            <person name="Gon?alves P."/>
        </authorList>
    </citation>
    <scope>NUCLEOTIDE SEQUENCE [LARGE SCALE GENOMIC DNA]</scope>
</reference>
<accession>A0A0D6EKC3</accession>
<proteinExistence type="predicted"/>
<evidence type="ECO:0000313" key="3">
    <source>
        <dbReference type="EMBL" id="CEQ40356.1"/>
    </source>
</evidence>
<dbReference type="InterPro" id="IPR051726">
    <property type="entry name" value="Chitin_Synth_Reg"/>
</dbReference>
<dbReference type="InterPro" id="IPR011990">
    <property type="entry name" value="TPR-like_helical_dom_sf"/>
</dbReference>
<gene>
    <name evidence="3" type="primary">SPOSA6832_01972</name>
</gene>
<dbReference type="EMBL" id="CENE01000006">
    <property type="protein sequence ID" value="CEQ40356.1"/>
    <property type="molecule type" value="Genomic_DNA"/>
</dbReference>
<dbReference type="InterPro" id="IPR006597">
    <property type="entry name" value="Sel1-like"/>
</dbReference>
<feature type="region of interest" description="Disordered" evidence="2">
    <location>
        <begin position="366"/>
        <end position="411"/>
    </location>
</feature>
<keyword evidence="4" id="KW-1185">Reference proteome</keyword>
<dbReference type="PANTHER" id="PTHR46430">
    <property type="entry name" value="PROTEIN SKT5-RELATED"/>
    <property type="match status" value="1"/>
</dbReference>
<evidence type="ECO:0000256" key="1">
    <source>
        <dbReference type="ARBA" id="ARBA00022737"/>
    </source>
</evidence>
<dbReference type="AlphaFoldDB" id="A0A0D6EKC3"/>
<evidence type="ECO:0000313" key="4">
    <source>
        <dbReference type="Proteomes" id="UP000243876"/>
    </source>
</evidence>
<protein>
    <submittedName>
        <fullName evidence="3">SPOSA6832_01972-mRNA-1:cds</fullName>
    </submittedName>
</protein>
<keyword evidence="1" id="KW-0677">Repeat</keyword>
<feature type="non-terminal residue" evidence="3">
    <location>
        <position position="1"/>
    </location>
</feature>
<dbReference type="Proteomes" id="UP000243876">
    <property type="component" value="Unassembled WGS sequence"/>
</dbReference>
<feature type="compositionally biased region" description="Low complexity" evidence="2">
    <location>
        <begin position="385"/>
        <end position="398"/>
    </location>
</feature>
<dbReference type="SMART" id="SM00671">
    <property type="entry name" value="SEL1"/>
    <property type="match status" value="6"/>
</dbReference>